<evidence type="ECO:0000313" key="8">
    <source>
        <dbReference type="Proteomes" id="UP000074119"/>
    </source>
</evidence>
<gene>
    <name evidence="7" type="ORF">AZF00_14730</name>
</gene>
<dbReference type="KEGG" id="zal:AZF00_14730"/>
<dbReference type="RefSeq" id="WP_008251633.1">
    <property type="nucleotide sequence ID" value="NZ_CP014544.1"/>
</dbReference>
<dbReference type="GO" id="GO:0030288">
    <property type="term" value="C:outer membrane-bounded periplasmic space"/>
    <property type="evidence" value="ECO:0007669"/>
    <property type="project" value="TreeGrafter"/>
</dbReference>
<keyword evidence="5 6" id="KW-0472">Membrane</keyword>
<dbReference type="InterPro" id="IPR026265">
    <property type="entry name" value="LptC"/>
</dbReference>
<accession>A0A127M8C9</accession>
<dbReference type="STRING" id="1470434.AZF00_14730"/>
<dbReference type="PANTHER" id="PTHR37481:SF1">
    <property type="entry name" value="LIPOPOLYSACCHARIDE EXPORT SYSTEM PROTEIN LPTC"/>
    <property type="match status" value="1"/>
</dbReference>
<dbReference type="InterPro" id="IPR010664">
    <property type="entry name" value="LipoPS_assembly_LptC-rel"/>
</dbReference>
<evidence type="ECO:0000256" key="4">
    <source>
        <dbReference type="ARBA" id="ARBA00022989"/>
    </source>
</evidence>
<reference evidence="7 8" key="1">
    <citation type="submission" date="2015-12" db="EMBL/GenBank/DDBJ databases">
        <authorList>
            <person name="Shamseldin A."/>
            <person name="Moawad H."/>
            <person name="Abd El-Rahim W.M."/>
            <person name="Sadowsky M.J."/>
        </authorList>
    </citation>
    <scope>NUCLEOTIDE SEQUENCE [LARGE SCALE GENOMIC DNA]</scope>
    <source>
        <strain evidence="7 8">SM2</strain>
    </source>
</reference>
<evidence type="ECO:0000313" key="7">
    <source>
        <dbReference type="EMBL" id="AMO69481.1"/>
    </source>
</evidence>
<proteinExistence type="predicted"/>
<keyword evidence="3 6" id="KW-0812">Transmembrane</keyword>
<name>A0A127M8C9_9GAMM</name>
<evidence type="ECO:0000256" key="3">
    <source>
        <dbReference type="ARBA" id="ARBA00022692"/>
    </source>
</evidence>
<organism evidence="7 8">
    <name type="scientific">Zhongshania aliphaticivorans</name>
    <dbReference type="NCBI Taxonomy" id="1470434"/>
    <lineage>
        <taxon>Bacteria</taxon>
        <taxon>Pseudomonadati</taxon>
        <taxon>Pseudomonadota</taxon>
        <taxon>Gammaproteobacteria</taxon>
        <taxon>Cellvibrionales</taxon>
        <taxon>Spongiibacteraceae</taxon>
        <taxon>Zhongshania</taxon>
    </lineage>
</organism>
<evidence type="ECO:0000256" key="1">
    <source>
        <dbReference type="ARBA" id="ARBA00022475"/>
    </source>
</evidence>
<dbReference type="GO" id="GO:0015221">
    <property type="term" value="F:lipopolysaccharide transmembrane transporter activity"/>
    <property type="evidence" value="ECO:0007669"/>
    <property type="project" value="InterPro"/>
</dbReference>
<sequence>MKQIKFTVFSVLSAITAMAGIIVYLTQFSESGKLSIVERFEAVPDADSHLTKVDGIKYSRDGEIAYKWRASSAERLISDGSISLQDPFYIGNIADQRPWTASAKTGKLSQDGEQLTLLDTVLVKDLIRQAQITTELLQINLESSEVSTDQPLTLSLRNGKTHSLGMKASMKDERVELLDQVKGHYDPI</sequence>
<dbReference type="NCBIfam" id="TIGR04409">
    <property type="entry name" value="LptC_YrbK"/>
    <property type="match status" value="1"/>
</dbReference>
<keyword evidence="2" id="KW-0997">Cell inner membrane</keyword>
<keyword evidence="1" id="KW-1003">Cell membrane</keyword>
<keyword evidence="4 6" id="KW-1133">Transmembrane helix</keyword>
<dbReference type="GO" id="GO:0017089">
    <property type="term" value="F:glycolipid transfer activity"/>
    <property type="evidence" value="ECO:0007669"/>
    <property type="project" value="TreeGrafter"/>
</dbReference>
<evidence type="ECO:0000256" key="6">
    <source>
        <dbReference type="SAM" id="Phobius"/>
    </source>
</evidence>
<evidence type="ECO:0000256" key="2">
    <source>
        <dbReference type="ARBA" id="ARBA00022519"/>
    </source>
</evidence>
<dbReference type="Gene3D" id="2.60.450.10">
    <property type="entry name" value="Lipopolysaccharide (LPS) transport protein A like domain"/>
    <property type="match status" value="1"/>
</dbReference>
<dbReference type="Proteomes" id="UP000074119">
    <property type="component" value="Chromosome"/>
</dbReference>
<protein>
    <recommendedName>
        <fullName evidence="9">Lipopolysaccharide export system protein LptC</fullName>
    </recommendedName>
</protein>
<dbReference type="InterPro" id="IPR052363">
    <property type="entry name" value="LPS_export_LptC"/>
</dbReference>
<feature type="transmembrane region" description="Helical" evidence="6">
    <location>
        <begin position="6"/>
        <end position="25"/>
    </location>
</feature>
<dbReference type="AlphaFoldDB" id="A0A127M8C9"/>
<dbReference type="GO" id="GO:0005886">
    <property type="term" value="C:plasma membrane"/>
    <property type="evidence" value="ECO:0007669"/>
    <property type="project" value="InterPro"/>
</dbReference>
<evidence type="ECO:0008006" key="9">
    <source>
        <dbReference type="Google" id="ProtNLM"/>
    </source>
</evidence>
<evidence type="ECO:0000256" key="5">
    <source>
        <dbReference type="ARBA" id="ARBA00023136"/>
    </source>
</evidence>
<dbReference type="PANTHER" id="PTHR37481">
    <property type="entry name" value="LIPOPOLYSACCHARIDE EXPORT SYSTEM PROTEIN LPTC"/>
    <property type="match status" value="1"/>
</dbReference>
<dbReference type="Pfam" id="PF06835">
    <property type="entry name" value="LptC"/>
    <property type="match status" value="1"/>
</dbReference>
<dbReference type="EMBL" id="CP014544">
    <property type="protein sequence ID" value="AMO69481.1"/>
    <property type="molecule type" value="Genomic_DNA"/>
</dbReference>